<keyword evidence="4" id="KW-1185">Reference proteome</keyword>
<feature type="coiled-coil region" evidence="1">
    <location>
        <begin position="501"/>
        <end position="595"/>
    </location>
</feature>
<evidence type="ECO:0000313" key="3">
    <source>
        <dbReference type="EMBL" id="KAJ5492806.1"/>
    </source>
</evidence>
<feature type="compositionally biased region" description="Basic and acidic residues" evidence="2">
    <location>
        <begin position="86"/>
        <end position="99"/>
    </location>
</feature>
<feature type="region of interest" description="Disordered" evidence="2">
    <location>
        <begin position="209"/>
        <end position="235"/>
    </location>
</feature>
<feature type="compositionally biased region" description="Polar residues" evidence="2">
    <location>
        <begin position="33"/>
        <end position="48"/>
    </location>
</feature>
<name>A0A9X0C001_9EURO</name>
<proteinExistence type="predicted"/>
<accession>A0A9X0C001</accession>
<dbReference type="GeneID" id="81621404"/>
<feature type="compositionally biased region" description="Basic residues" evidence="2">
    <location>
        <begin position="1"/>
        <end position="12"/>
    </location>
</feature>
<gene>
    <name evidence="3" type="ORF">N7539_001552</name>
</gene>
<feature type="compositionally biased region" description="Basic residues" evidence="2">
    <location>
        <begin position="100"/>
        <end position="109"/>
    </location>
</feature>
<feature type="coiled-coil region" evidence="1">
    <location>
        <begin position="625"/>
        <end position="666"/>
    </location>
</feature>
<dbReference type="SUPFAM" id="SSF57997">
    <property type="entry name" value="Tropomyosin"/>
    <property type="match status" value="1"/>
</dbReference>
<protein>
    <submittedName>
        <fullName evidence="3">Uncharacterized protein</fullName>
    </submittedName>
</protein>
<evidence type="ECO:0000256" key="2">
    <source>
        <dbReference type="SAM" id="MobiDB-lite"/>
    </source>
</evidence>
<evidence type="ECO:0000256" key="1">
    <source>
        <dbReference type="SAM" id="Coils"/>
    </source>
</evidence>
<reference evidence="3" key="2">
    <citation type="journal article" date="2023" name="IMA Fungus">
        <title>Comparative genomic study of the Penicillium genus elucidates a diverse pangenome and 15 lateral gene transfer events.</title>
        <authorList>
            <person name="Petersen C."/>
            <person name="Sorensen T."/>
            <person name="Nielsen M.R."/>
            <person name="Sondergaard T.E."/>
            <person name="Sorensen J.L."/>
            <person name="Fitzpatrick D.A."/>
            <person name="Frisvad J.C."/>
            <person name="Nielsen K.L."/>
        </authorList>
    </citation>
    <scope>NUCLEOTIDE SEQUENCE</scope>
    <source>
        <strain evidence="3">IBT 30728</strain>
    </source>
</reference>
<dbReference type="RefSeq" id="XP_056793186.1">
    <property type="nucleotide sequence ID" value="XM_056931155.1"/>
</dbReference>
<evidence type="ECO:0000313" key="4">
    <source>
        <dbReference type="Proteomes" id="UP001148312"/>
    </source>
</evidence>
<dbReference type="AlphaFoldDB" id="A0A9X0C001"/>
<keyword evidence="1" id="KW-0175">Coiled coil</keyword>
<dbReference type="EMBL" id="JAPWDQ010000002">
    <property type="protein sequence ID" value="KAJ5492806.1"/>
    <property type="molecule type" value="Genomic_DNA"/>
</dbReference>
<comment type="caution">
    <text evidence="3">The sequence shown here is derived from an EMBL/GenBank/DDBJ whole genome shotgun (WGS) entry which is preliminary data.</text>
</comment>
<feature type="region of interest" description="Disordered" evidence="2">
    <location>
        <begin position="1"/>
        <end position="115"/>
    </location>
</feature>
<dbReference type="Proteomes" id="UP001148312">
    <property type="component" value="Unassembled WGS sequence"/>
</dbReference>
<organism evidence="3 4">
    <name type="scientific">Penicillium diatomitis</name>
    <dbReference type="NCBI Taxonomy" id="2819901"/>
    <lineage>
        <taxon>Eukaryota</taxon>
        <taxon>Fungi</taxon>
        <taxon>Dikarya</taxon>
        <taxon>Ascomycota</taxon>
        <taxon>Pezizomycotina</taxon>
        <taxon>Eurotiomycetes</taxon>
        <taxon>Eurotiomycetidae</taxon>
        <taxon>Eurotiales</taxon>
        <taxon>Aspergillaceae</taxon>
        <taxon>Penicillium</taxon>
    </lineage>
</organism>
<feature type="coiled-coil region" evidence="1">
    <location>
        <begin position="163"/>
        <end position="197"/>
    </location>
</feature>
<reference evidence="3" key="1">
    <citation type="submission" date="2022-12" db="EMBL/GenBank/DDBJ databases">
        <authorList>
            <person name="Petersen C."/>
        </authorList>
    </citation>
    <scope>NUCLEOTIDE SEQUENCE</scope>
    <source>
        <strain evidence="3">IBT 30728</strain>
    </source>
</reference>
<feature type="compositionally biased region" description="Polar residues" evidence="2">
    <location>
        <begin position="13"/>
        <end position="25"/>
    </location>
</feature>
<sequence length="759" mass="85546">METRQSARKRRNSATPNAPTFSPISHRTRNGKRANNTCNAPETTTASTPKKARKRVRFSDPGPRLLEPSPGSTGLTPAMKRSFCLDSDRGPPKSRESTPTRHRAQRRRSAPLPQRRSSFDLVTPWDEAISERRIQFTPLRQILDVRTQRRIKRFGLSDEINSIQREKRQSAVHEKTLEALRQERDALQSELEYLKQRVSPASISNVCAADIPGDENNTVARSRSAHSPELSSLSDDEDMLSLHDNAFIESTSPDPRDMRRCRIQSPLATPASDDGVLETSSCARTLRFHADTESRTLDMDLQLARDERRDLFNACRQHLSAFDDPKFSDSLRGSSPSPDFVDNLTKALTDLLSRASDATRSLEGITQTCCALGFAGLSSEDIIGDMQSHFRAARLELERIIPGETANIGLGDGKATLGALVQRVRTLASDLDSERAYYYGSLGREKALRGQFDNLLHRYEAAASKIKNLEDTIASSAGDMLHTRMRLQELESEDQEKSLGIDRLNTALDKYHEDVKGLEEMVSNLETANANTKRKYKKMIADLEAQVKHEREQRAAVESAASDNALRIRQLEETIEQNQRRAQDLAIQMQALENDHHSAIEALEQRTLSGIQTHEKETGVLNVQISDLTTSLDEARSEARRLQQVNTELEEQLQLETEARDDLLDKWAIEQARSFAFMKETVNSERRRGKVRAANWGLRSDDLMSDAPSVMDSEPITPVSLTRFVDVELGRGKDRRRMDSDLGIYPEDDILEREQLEDC</sequence>